<evidence type="ECO:0000256" key="7">
    <source>
        <dbReference type="ARBA" id="ARBA00022632"/>
    </source>
</evidence>
<dbReference type="PANTHER" id="PTHR16489:SF12">
    <property type="entry name" value="GH11727P"/>
    <property type="match status" value="1"/>
</dbReference>
<dbReference type="GO" id="GO:0034976">
    <property type="term" value="P:response to endoplasmic reticulum stress"/>
    <property type="evidence" value="ECO:0007669"/>
    <property type="project" value="TreeGrafter"/>
</dbReference>
<comment type="similarity">
    <text evidence="2">Belongs to the asfivirus DP71L family.</text>
</comment>
<evidence type="ECO:0000256" key="6">
    <source>
        <dbReference type="ARBA" id="ARBA00022581"/>
    </source>
</evidence>
<comment type="similarity">
    <text evidence="3">Belongs to the PPP1R15 family.</text>
</comment>
<evidence type="ECO:0000256" key="12">
    <source>
        <dbReference type="ARBA" id="ARBA00031298"/>
    </source>
</evidence>
<evidence type="ECO:0000256" key="5">
    <source>
        <dbReference type="ARBA" id="ARBA00019072"/>
    </source>
</evidence>
<evidence type="ECO:0000256" key="11">
    <source>
        <dbReference type="ARBA" id="ARBA00023280"/>
    </source>
</evidence>
<proteinExistence type="inferred from homology"/>
<protein>
    <recommendedName>
        <fullName evidence="5">Protein DP71L</fullName>
    </recommendedName>
    <alternativeName>
        <fullName evidence="12">MyD116 homolog</fullName>
    </alternativeName>
</protein>
<keyword evidence="6" id="KW-0945">Host-virus interaction</keyword>
<accession>A0A7R9GCL3</accession>
<dbReference type="GO" id="GO:0000164">
    <property type="term" value="C:protein phosphatase type 1 complex"/>
    <property type="evidence" value="ECO:0007669"/>
    <property type="project" value="TreeGrafter"/>
</dbReference>
<keyword evidence="10" id="KW-0922">Interferon antiviral system evasion</keyword>
<dbReference type="GO" id="GO:0039502">
    <property type="term" value="P:symbiont-mediated suppression of host type I interferon-mediated signaling pathway"/>
    <property type="evidence" value="ECO:0007669"/>
    <property type="project" value="UniProtKB-KW"/>
</dbReference>
<evidence type="ECO:0000313" key="14">
    <source>
        <dbReference type="EMBL" id="CAD7276077.1"/>
    </source>
</evidence>
<evidence type="ECO:0000256" key="8">
    <source>
        <dbReference type="ARBA" id="ARBA00022830"/>
    </source>
</evidence>
<gene>
    <name evidence="14" type="ORF">NMOB1V02_LOCUS3855</name>
</gene>
<keyword evidence="15" id="KW-1185">Reference proteome</keyword>
<evidence type="ECO:0000313" key="15">
    <source>
        <dbReference type="Proteomes" id="UP000678499"/>
    </source>
</evidence>
<name>A0A7R9GCL3_9CRUS</name>
<reference evidence="14" key="1">
    <citation type="submission" date="2020-11" db="EMBL/GenBank/DDBJ databases">
        <authorList>
            <person name="Tran Van P."/>
        </authorList>
    </citation>
    <scope>NUCLEOTIDE SEQUENCE</scope>
</reference>
<evidence type="ECO:0000256" key="2">
    <source>
        <dbReference type="ARBA" id="ARBA00007512"/>
    </source>
</evidence>
<dbReference type="Pfam" id="PF10488">
    <property type="entry name" value="PP1c_bdg"/>
    <property type="match status" value="1"/>
</dbReference>
<keyword evidence="8" id="KW-1114">Inhibition of host interferon signaling pathway by virus</keyword>
<dbReference type="EMBL" id="CAJPEX010000547">
    <property type="protein sequence ID" value="CAG0916229.1"/>
    <property type="molecule type" value="Genomic_DNA"/>
</dbReference>
<dbReference type="InterPro" id="IPR019523">
    <property type="entry name" value="Prot_Pase1_reg-su15A/B_C"/>
</dbReference>
<evidence type="ECO:0000256" key="9">
    <source>
        <dbReference type="ARBA" id="ARBA00022921"/>
    </source>
</evidence>
<dbReference type="AlphaFoldDB" id="A0A7R9GCL3"/>
<dbReference type="PANTHER" id="PTHR16489">
    <property type="entry name" value="GH11727P"/>
    <property type="match status" value="1"/>
</dbReference>
<dbReference type="InterPro" id="IPR051254">
    <property type="entry name" value="PPP1R15"/>
</dbReference>
<keyword evidence="11" id="KW-0899">Viral immunoevasion</keyword>
<sequence>MEQNVELEQSDVNQTCFESQRCGNTLKKIGRGDGLMYFSHENNCWKPPYCNFARGFHIFPGNALHFMMPTCPQKESMSIFPVMSNGMTCEDPLGQFMDPEVKLDVLVRSKLNPNAPEFRSQRSTSSPSVLDIMTEKFGIVHRTEIVDPVVCSDMSAPTSWRDCRNPLILSILGDDSSDIGGDDEEWDCVDGYDPQHGNSTSQKTLELARKRVHFKEEVQIHELDDADEPSRAGPWHSIYLDSVRFRDRVVRVESLLSSVLQPDHRSRIYESRFSVPSTSVPR</sequence>
<feature type="domain" description="Protein phosphatase 1 regulatory subunit 15A/B C-terminal" evidence="13">
    <location>
        <begin position="198"/>
        <end position="270"/>
    </location>
</feature>
<evidence type="ECO:0000256" key="3">
    <source>
        <dbReference type="ARBA" id="ARBA00010161"/>
    </source>
</evidence>
<comment type="subunit">
    <text evidence="4">Interacts (via C-terminus) with host PPP1CB.</text>
</comment>
<evidence type="ECO:0000256" key="10">
    <source>
        <dbReference type="ARBA" id="ARBA00023258"/>
    </source>
</evidence>
<dbReference type="Proteomes" id="UP000678499">
    <property type="component" value="Unassembled WGS sequence"/>
</dbReference>
<organism evidence="14">
    <name type="scientific">Notodromas monacha</name>
    <dbReference type="NCBI Taxonomy" id="399045"/>
    <lineage>
        <taxon>Eukaryota</taxon>
        <taxon>Metazoa</taxon>
        <taxon>Ecdysozoa</taxon>
        <taxon>Arthropoda</taxon>
        <taxon>Crustacea</taxon>
        <taxon>Oligostraca</taxon>
        <taxon>Ostracoda</taxon>
        <taxon>Podocopa</taxon>
        <taxon>Podocopida</taxon>
        <taxon>Cypridocopina</taxon>
        <taxon>Cypridoidea</taxon>
        <taxon>Cyprididae</taxon>
        <taxon>Notodromas</taxon>
    </lineage>
</organism>
<dbReference type="GO" id="GO:0019888">
    <property type="term" value="F:protein phosphatase regulator activity"/>
    <property type="evidence" value="ECO:0007669"/>
    <property type="project" value="TreeGrafter"/>
</dbReference>
<dbReference type="EMBL" id="OA882584">
    <property type="protein sequence ID" value="CAD7276077.1"/>
    <property type="molecule type" value="Genomic_DNA"/>
</dbReference>
<dbReference type="GO" id="GO:0005783">
    <property type="term" value="C:endoplasmic reticulum"/>
    <property type="evidence" value="ECO:0007669"/>
    <property type="project" value="TreeGrafter"/>
</dbReference>
<evidence type="ECO:0000259" key="13">
    <source>
        <dbReference type="Pfam" id="PF10488"/>
    </source>
</evidence>
<evidence type="ECO:0000256" key="4">
    <source>
        <dbReference type="ARBA" id="ARBA00011204"/>
    </source>
</evidence>
<comment type="function">
    <text evidence="1">Interacts with the host phosphatase PP1 catalytic subunit (PPP1CB) and recruits it to dephosphorylate EIF2S1/eIF2alpha and therefore restores the host translation that has been shut-down by the host. Also inhibits the EIF2S1/eIF2alpha-ATF4-DDIT3/CHOP pathway.</text>
</comment>
<keyword evidence="9" id="KW-0426">Late protein</keyword>
<dbReference type="GO" id="GO:0051246">
    <property type="term" value="P:regulation of protein metabolic process"/>
    <property type="evidence" value="ECO:0007669"/>
    <property type="project" value="UniProtKB-ARBA"/>
</dbReference>
<keyword evidence="7" id="KW-1090">Inhibition of host innate immune response by virus</keyword>
<evidence type="ECO:0000256" key="1">
    <source>
        <dbReference type="ARBA" id="ARBA00003756"/>
    </source>
</evidence>